<feature type="domain" description="CRM" evidence="3">
    <location>
        <begin position="1"/>
        <end position="97"/>
    </location>
</feature>
<dbReference type="RefSeq" id="WP_121441293.1">
    <property type="nucleotide sequence ID" value="NZ_RCDA01000001.1"/>
</dbReference>
<gene>
    <name evidence="4" type="ORF">DFR31_0746</name>
</gene>
<protein>
    <submittedName>
        <fullName evidence="4">RNA-binding protein</fullName>
    </submittedName>
</protein>
<dbReference type="AlphaFoldDB" id="A0A498C700"/>
<evidence type="ECO:0000256" key="2">
    <source>
        <dbReference type="PROSITE-ProRule" id="PRU00626"/>
    </source>
</evidence>
<dbReference type="InterPro" id="IPR035920">
    <property type="entry name" value="YhbY-like_sf"/>
</dbReference>
<reference evidence="4 5" key="1">
    <citation type="submission" date="2018-10" db="EMBL/GenBank/DDBJ databases">
        <title>Genomic Encyclopedia of Type Strains, Phase IV (KMG-IV): sequencing the most valuable type-strain genomes for metagenomic binning, comparative biology and taxonomic classification.</title>
        <authorList>
            <person name="Goeker M."/>
        </authorList>
    </citation>
    <scope>NUCLEOTIDE SEQUENCE [LARGE SCALE GENOMIC DNA]</scope>
    <source>
        <strain evidence="4 5">DSM 12769</strain>
    </source>
</reference>
<evidence type="ECO:0000256" key="1">
    <source>
        <dbReference type="ARBA" id="ARBA00022884"/>
    </source>
</evidence>
<organism evidence="4 5">
    <name type="scientific">Alkalispirillum mobile</name>
    <dbReference type="NCBI Taxonomy" id="85925"/>
    <lineage>
        <taxon>Bacteria</taxon>
        <taxon>Pseudomonadati</taxon>
        <taxon>Pseudomonadota</taxon>
        <taxon>Gammaproteobacteria</taxon>
        <taxon>Chromatiales</taxon>
        <taxon>Ectothiorhodospiraceae</taxon>
        <taxon>Alkalispirillum</taxon>
    </lineage>
</organism>
<dbReference type="PANTHER" id="PTHR40065">
    <property type="entry name" value="RNA-BINDING PROTEIN YHBY"/>
    <property type="match status" value="1"/>
</dbReference>
<dbReference type="Pfam" id="PF01985">
    <property type="entry name" value="CRS1_YhbY"/>
    <property type="match status" value="1"/>
</dbReference>
<dbReference type="EMBL" id="RCDA01000001">
    <property type="protein sequence ID" value="RLK50837.1"/>
    <property type="molecule type" value="Genomic_DNA"/>
</dbReference>
<sequence length="100" mass="11312">MRLNESQRRHLRRLAHDLKPVVRTGNAGLTEAVMAEIELALTSHELIKVKLVGLEREERQPTIEQVCDETGAELVQKVGQVAVLYRPNPERKPGKRISLP</sequence>
<dbReference type="InterPro" id="IPR051925">
    <property type="entry name" value="RNA-binding_domain"/>
</dbReference>
<dbReference type="NCBIfam" id="TIGR00253">
    <property type="entry name" value="RNA_bind_YhbY"/>
    <property type="match status" value="1"/>
</dbReference>
<dbReference type="SMART" id="SM01103">
    <property type="entry name" value="CRS1_YhbY"/>
    <property type="match status" value="1"/>
</dbReference>
<dbReference type="Gene3D" id="3.30.110.60">
    <property type="entry name" value="YhbY-like"/>
    <property type="match status" value="1"/>
</dbReference>
<comment type="caution">
    <text evidence="4">The sequence shown here is derived from an EMBL/GenBank/DDBJ whole genome shotgun (WGS) entry which is preliminary data.</text>
</comment>
<evidence type="ECO:0000313" key="5">
    <source>
        <dbReference type="Proteomes" id="UP000275461"/>
    </source>
</evidence>
<dbReference type="InterPro" id="IPR017924">
    <property type="entry name" value="RNA-binding_YhbY"/>
</dbReference>
<dbReference type="InterPro" id="IPR001890">
    <property type="entry name" value="RNA-binding_CRM"/>
</dbReference>
<evidence type="ECO:0000313" key="4">
    <source>
        <dbReference type="EMBL" id="RLK50837.1"/>
    </source>
</evidence>
<accession>A0A498C700</accession>
<proteinExistence type="predicted"/>
<dbReference type="GO" id="GO:0003723">
    <property type="term" value="F:RNA binding"/>
    <property type="evidence" value="ECO:0007669"/>
    <property type="project" value="UniProtKB-UniRule"/>
</dbReference>
<dbReference type="PROSITE" id="PS51295">
    <property type="entry name" value="CRM"/>
    <property type="match status" value="1"/>
</dbReference>
<dbReference type="PANTHER" id="PTHR40065:SF3">
    <property type="entry name" value="RNA-BINDING PROTEIN YHBY"/>
    <property type="match status" value="1"/>
</dbReference>
<dbReference type="Proteomes" id="UP000275461">
    <property type="component" value="Unassembled WGS sequence"/>
</dbReference>
<evidence type="ECO:0000259" key="3">
    <source>
        <dbReference type="PROSITE" id="PS51295"/>
    </source>
</evidence>
<keyword evidence="5" id="KW-1185">Reference proteome</keyword>
<keyword evidence="1 2" id="KW-0694">RNA-binding</keyword>
<dbReference type="OrthoDB" id="9797519at2"/>
<name>A0A498C700_9GAMM</name>
<dbReference type="SUPFAM" id="SSF75471">
    <property type="entry name" value="YhbY-like"/>
    <property type="match status" value="1"/>
</dbReference>